<dbReference type="GO" id="GO:0016757">
    <property type="term" value="F:glycosyltransferase activity"/>
    <property type="evidence" value="ECO:0007669"/>
    <property type="project" value="UniProtKB-KW"/>
</dbReference>
<sequence>MHEFAFAVPGDINQATGGYVYDSRLLAEWRKAGLDVPLLTLPTTYPVVKRATLAATAEALKDSPDTIIVDGLAYGVLPPDWLHAQRKRWVALVHHPLCLETGLTQERAAELRRSELAALALAEQVICTSRVTADTLLREFGVSAKRLLVAEPGVTVYPPSIPLGPDLLLAVGSVIPRKGYDVLVAALAQVADRPWICRIVGGFRDPAHVKALRRQIAQVGLQTRILLVGEQAEEELYSLYGQATLFVHAAHYEGFGMALADAVASGLPTVAASGGAVGQILSSGCAVLVPPGDVEAMAKEIGRLLDDGRARKRLSAKAKTAAGRFGSWAGSAAAVADFVRKGIKV</sequence>
<dbReference type="PANTHER" id="PTHR46401:SF2">
    <property type="entry name" value="GLYCOSYLTRANSFERASE WBBK-RELATED"/>
    <property type="match status" value="1"/>
</dbReference>
<dbReference type="Pfam" id="PF00534">
    <property type="entry name" value="Glycos_transf_1"/>
    <property type="match status" value="1"/>
</dbReference>
<accession>A0ABW5DPD1</accession>
<reference evidence="4" key="1">
    <citation type="journal article" date="2019" name="Int. J. Syst. Evol. Microbiol.">
        <title>The Global Catalogue of Microorganisms (GCM) 10K type strain sequencing project: providing services to taxonomists for standard genome sequencing and annotation.</title>
        <authorList>
            <consortium name="The Broad Institute Genomics Platform"/>
            <consortium name="The Broad Institute Genome Sequencing Center for Infectious Disease"/>
            <person name="Wu L."/>
            <person name="Ma J."/>
        </authorList>
    </citation>
    <scope>NUCLEOTIDE SEQUENCE [LARGE SCALE GENOMIC DNA]</scope>
    <source>
        <strain evidence="4">CGMCC 1.19062</strain>
    </source>
</reference>
<evidence type="ECO:0000313" key="4">
    <source>
        <dbReference type="Proteomes" id="UP001597295"/>
    </source>
</evidence>
<keyword evidence="4" id="KW-1185">Reference proteome</keyword>
<dbReference type="CDD" id="cd03801">
    <property type="entry name" value="GT4_PimA-like"/>
    <property type="match status" value="1"/>
</dbReference>
<keyword evidence="1 3" id="KW-0808">Transferase</keyword>
<dbReference type="Gene3D" id="3.40.50.2000">
    <property type="entry name" value="Glycogen Phosphorylase B"/>
    <property type="match status" value="2"/>
</dbReference>
<comment type="caution">
    <text evidence="3">The sequence shown here is derived from an EMBL/GenBank/DDBJ whole genome shotgun (WGS) entry which is preliminary data.</text>
</comment>
<name>A0ABW5DPD1_9PROT</name>
<dbReference type="RefSeq" id="WP_379874065.1">
    <property type="nucleotide sequence ID" value="NZ_JBHUIP010000001.1"/>
</dbReference>
<dbReference type="Proteomes" id="UP001597295">
    <property type="component" value="Unassembled WGS sequence"/>
</dbReference>
<dbReference type="SUPFAM" id="SSF53756">
    <property type="entry name" value="UDP-Glycosyltransferase/glycogen phosphorylase"/>
    <property type="match status" value="1"/>
</dbReference>
<feature type="domain" description="Glycosyl transferase family 1" evidence="2">
    <location>
        <begin position="161"/>
        <end position="319"/>
    </location>
</feature>
<gene>
    <name evidence="3" type="ORF">ACFSM5_00680</name>
</gene>
<evidence type="ECO:0000313" key="3">
    <source>
        <dbReference type="EMBL" id="MFD2261381.1"/>
    </source>
</evidence>
<keyword evidence="3" id="KW-0328">Glycosyltransferase</keyword>
<proteinExistence type="predicted"/>
<dbReference type="EC" id="2.4.-.-" evidence="3"/>
<evidence type="ECO:0000256" key="1">
    <source>
        <dbReference type="ARBA" id="ARBA00022679"/>
    </source>
</evidence>
<protein>
    <submittedName>
        <fullName evidence="3">Glycosyltransferase family 4 protein</fullName>
        <ecNumber evidence="3">2.4.-.-</ecNumber>
    </submittedName>
</protein>
<organism evidence="3 4">
    <name type="scientific">Lacibacterium aquatile</name>
    <dbReference type="NCBI Taxonomy" id="1168082"/>
    <lineage>
        <taxon>Bacteria</taxon>
        <taxon>Pseudomonadati</taxon>
        <taxon>Pseudomonadota</taxon>
        <taxon>Alphaproteobacteria</taxon>
        <taxon>Rhodospirillales</taxon>
        <taxon>Rhodospirillaceae</taxon>
    </lineage>
</organism>
<dbReference type="InterPro" id="IPR001296">
    <property type="entry name" value="Glyco_trans_1"/>
</dbReference>
<dbReference type="EMBL" id="JBHUIP010000001">
    <property type="protein sequence ID" value="MFD2261381.1"/>
    <property type="molecule type" value="Genomic_DNA"/>
</dbReference>
<dbReference type="PANTHER" id="PTHR46401">
    <property type="entry name" value="GLYCOSYLTRANSFERASE WBBK-RELATED"/>
    <property type="match status" value="1"/>
</dbReference>
<evidence type="ECO:0000259" key="2">
    <source>
        <dbReference type="Pfam" id="PF00534"/>
    </source>
</evidence>